<dbReference type="Proteomes" id="UP000811545">
    <property type="component" value="Unassembled WGS sequence"/>
</dbReference>
<comment type="caution">
    <text evidence="1">The sequence shown here is derived from an EMBL/GenBank/DDBJ whole genome shotgun (WGS) entry which is preliminary data.</text>
</comment>
<dbReference type="AlphaFoldDB" id="A0A9E2BJ50"/>
<protein>
    <submittedName>
        <fullName evidence="1">Uncharacterized protein</fullName>
    </submittedName>
</protein>
<organism evidence="1 2">
    <name type="scientific">Psychracetigena formicireducens</name>
    <dbReference type="NCBI Taxonomy" id="2986056"/>
    <lineage>
        <taxon>Bacteria</taxon>
        <taxon>Bacillati</taxon>
        <taxon>Candidatus Lithacetigenota</taxon>
        <taxon>Candidatus Psychracetigena</taxon>
    </lineage>
</organism>
<evidence type="ECO:0000313" key="1">
    <source>
        <dbReference type="EMBL" id="MBT9145866.1"/>
    </source>
</evidence>
<accession>A0A9E2BJ50</accession>
<name>A0A9E2BJ50_PSYF1</name>
<gene>
    <name evidence="1" type="ORF">DDT42_01743</name>
</gene>
<reference evidence="1 2" key="1">
    <citation type="journal article" date="2021" name="bioRxiv">
        <title>Unique metabolic strategies in Hadean analogues reveal hints for primordial physiology.</title>
        <authorList>
            <person name="Nobu M.K."/>
            <person name="Nakai R."/>
            <person name="Tamazawa S."/>
            <person name="Mori H."/>
            <person name="Toyoda A."/>
            <person name="Ijiri A."/>
            <person name="Suzuki S."/>
            <person name="Kurokawa K."/>
            <person name="Kamagata Y."/>
            <person name="Tamaki H."/>
        </authorList>
    </citation>
    <scope>NUCLEOTIDE SEQUENCE [LARGE SCALE GENOMIC DNA]</scope>
    <source>
        <strain evidence="1">BS525</strain>
    </source>
</reference>
<evidence type="ECO:0000313" key="2">
    <source>
        <dbReference type="Proteomes" id="UP000811545"/>
    </source>
</evidence>
<dbReference type="EMBL" id="QLTW01000200">
    <property type="protein sequence ID" value="MBT9145866.1"/>
    <property type="molecule type" value="Genomic_DNA"/>
</dbReference>
<proteinExistence type="predicted"/>
<sequence>MSGHASPAGPGRTVHQPIVGDNNLAGNVFLNPSSPRLSDSAFVSNLTRPVDPTIWVKDSWWWVPPRSVEIIDWVSQVSTPPSSTVRMEGITSGHQIGVVEYRWYTVTTNPTFPVLYDQVLTLLQARVGDSGAPMFDFVQAHLLQYNLNISH</sequence>